<name>A0A835UZH7_VANPL</name>
<dbReference type="InterPro" id="IPR021899">
    <property type="entry name" value="DUF3511"/>
</dbReference>
<sequence>MYTNVRKDLSGTAARRNKGGKAGAKRRRRVASYKAYGVESKVKISILSGFRWIKNKCSALAGRR</sequence>
<dbReference type="EMBL" id="JADCNL010000005">
    <property type="protein sequence ID" value="KAG0479812.1"/>
    <property type="molecule type" value="Genomic_DNA"/>
</dbReference>
<reference evidence="2 3" key="1">
    <citation type="journal article" date="2020" name="Nat. Food">
        <title>A phased Vanilla planifolia genome enables genetic improvement of flavour and production.</title>
        <authorList>
            <person name="Hasing T."/>
            <person name="Tang H."/>
            <person name="Brym M."/>
            <person name="Khazi F."/>
            <person name="Huang T."/>
            <person name="Chambers A.H."/>
        </authorList>
    </citation>
    <scope>NUCLEOTIDE SEQUENCE [LARGE SCALE GENOMIC DNA]</scope>
    <source>
        <tissue evidence="2">Leaf</tissue>
    </source>
</reference>
<proteinExistence type="predicted"/>
<feature type="region of interest" description="Disordered" evidence="1">
    <location>
        <begin position="1"/>
        <end position="26"/>
    </location>
</feature>
<dbReference type="Proteomes" id="UP000636800">
    <property type="component" value="Chromosome 5"/>
</dbReference>
<dbReference type="PANTHER" id="PTHR33193:SF13">
    <property type="entry name" value="EXPRESSED PROTEIN"/>
    <property type="match status" value="1"/>
</dbReference>
<gene>
    <name evidence="2" type="ORF">HPP92_010670</name>
</gene>
<dbReference type="AlphaFoldDB" id="A0A835UZH7"/>
<accession>A0A835UZH7</accession>
<dbReference type="PANTHER" id="PTHR33193">
    <property type="entry name" value="DOMAIN PROTEIN, PUTATIVE (DUF3511)-RELATED"/>
    <property type="match status" value="1"/>
</dbReference>
<organism evidence="2 3">
    <name type="scientific">Vanilla planifolia</name>
    <name type="common">Vanilla</name>
    <dbReference type="NCBI Taxonomy" id="51239"/>
    <lineage>
        <taxon>Eukaryota</taxon>
        <taxon>Viridiplantae</taxon>
        <taxon>Streptophyta</taxon>
        <taxon>Embryophyta</taxon>
        <taxon>Tracheophyta</taxon>
        <taxon>Spermatophyta</taxon>
        <taxon>Magnoliopsida</taxon>
        <taxon>Liliopsida</taxon>
        <taxon>Asparagales</taxon>
        <taxon>Orchidaceae</taxon>
        <taxon>Vanilloideae</taxon>
        <taxon>Vanilleae</taxon>
        <taxon>Vanilla</taxon>
    </lineage>
</organism>
<dbReference type="Pfam" id="PF12023">
    <property type="entry name" value="DUF3511"/>
    <property type="match status" value="1"/>
</dbReference>
<evidence type="ECO:0000313" key="3">
    <source>
        <dbReference type="Proteomes" id="UP000636800"/>
    </source>
</evidence>
<keyword evidence="3" id="KW-1185">Reference proteome</keyword>
<dbReference type="OrthoDB" id="3207464at2759"/>
<comment type="caution">
    <text evidence="2">The sequence shown here is derived from an EMBL/GenBank/DDBJ whole genome shotgun (WGS) entry which is preliminary data.</text>
</comment>
<feature type="compositionally biased region" description="Basic residues" evidence="1">
    <location>
        <begin position="15"/>
        <end position="26"/>
    </location>
</feature>
<protein>
    <submittedName>
        <fullName evidence="2">Uncharacterized protein</fullName>
    </submittedName>
</protein>
<evidence type="ECO:0000313" key="2">
    <source>
        <dbReference type="EMBL" id="KAG0479812.1"/>
    </source>
</evidence>
<evidence type="ECO:0000256" key="1">
    <source>
        <dbReference type="SAM" id="MobiDB-lite"/>
    </source>
</evidence>